<comment type="caution">
    <text evidence="3">The sequence shown here is derived from an EMBL/GenBank/DDBJ whole genome shotgun (WGS) entry which is preliminary data.</text>
</comment>
<keyword evidence="1" id="KW-0812">Transmembrane</keyword>
<keyword evidence="1" id="KW-1133">Transmembrane helix</keyword>
<dbReference type="Pfam" id="PF24924">
    <property type="entry name" value="DUF7745"/>
    <property type="match status" value="1"/>
</dbReference>
<evidence type="ECO:0000313" key="3">
    <source>
        <dbReference type="EMBL" id="RDX79576.1"/>
    </source>
</evidence>
<evidence type="ECO:0000259" key="2">
    <source>
        <dbReference type="Pfam" id="PF24924"/>
    </source>
</evidence>
<feature type="transmembrane region" description="Helical" evidence="1">
    <location>
        <begin position="20"/>
        <end position="39"/>
    </location>
</feature>
<sequence>MAAELELRWPLHWIAGMDDTIGPLLIGLLGCFLIGCWTVESVGREGFAPTVEEYERLLGMPLDKSPPYLFRGHYPLWASMARLLKMSELEVLRRKRNQNGLEGLPKASLEERLLQL</sequence>
<accession>A0A371FML6</accession>
<feature type="non-terminal residue" evidence="3">
    <location>
        <position position="1"/>
    </location>
</feature>
<gene>
    <name evidence="3" type="ORF">CR513_39986</name>
</gene>
<feature type="domain" description="DUF7745" evidence="2">
    <location>
        <begin position="47"/>
        <end position="114"/>
    </location>
</feature>
<proteinExistence type="predicted"/>
<dbReference type="OrthoDB" id="983711at2759"/>
<evidence type="ECO:0000256" key="1">
    <source>
        <dbReference type="SAM" id="Phobius"/>
    </source>
</evidence>
<dbReference type="AlphaFoldDB" id="A0A371FML6"/>
<keyword evidence="4" id="KW-1185">Reference proteome</keyword>
<organism evidence="3 4">
    <name type="scientific">Mucuna pruriens</name>
    <name type="common">Velvet bean</name>
    <name type="synonym">Dolichos pruriens</name>
    <dbReference type="NCBI Taxonomy" id="157652"/>
    <lineage>
        <taxon>Eukaryota</taxon>
        <taxon>Viridiplantae</taxon>
        <taxon>Streptophyta</taxon>
        <taxon>Embryophyta</taxon>
        <taxon>Tracheophyta</taxon>
        <taxon>Spermatophyta</taxon>
        <taxon>Magnoliopsida</taxon>
        <taxon>eudicotyledons</taxon>
        <taxon>Gunneridae</taxon>
        <taxon>Pentapetalae</taxon>
        <taxon>rosids</taxon>
        <taxon>fabids</taxon>
        <taxon>Fabales</taxon>
        <taxon>Fabaceae</taxon>
        <taxon>Papilionoideae</taxon>
        <taxon>50 kb inversion clade</taxon>
        <taxon>NPAAA clade</taxon>
        <taxon>indigoferoid/millettioid clade</taxon>
        <taxon>Phaseoleae</taxon>
        <taxon>Mucuna</taxon>
    </lineage>
</organism>
<keyword evidence="1" id="KW-0472">Membrane</keyword>
<dbReference type="InterPro" id="IPR056647">
    <property type="entry name" value="DUF7745"/>
</dbReference>
<dbReference type="Proteomes" id="UP000257109">
    <property type="component" value="Unassembled WGS sequence"/>
</dbReference>
<protein>
    <recommendedName>
        <fullName evidence="2">DUF7745 domain-containing protein</fullName>
    </recommendedName>
</protein>
<evidence type="ECO:0000313" key="4">
    <source>
        <dbReference type="Proteomes" id="UP000257109"/>
    </source>
</evidence>
<reference evidence="3" key="1">
    <citation type="submission" date="2018-05" db="EMBL/GenBank/DDBJ databases">
        <title>Draft genome of Mucuna pruriens seed.</title>
        <authorList>
            <person name="Nnadi N.E."/>
            <person name="Vos R."/>
            <person name="Hasami M.H."/>
            <person name="Devisetty U.K."/>
            <person name="Aguiy J.C."/>
        </authorList>
    </citation>
    <scope>NUCLEOTIDE SEQUENCE [LARGE SCALE GENOMIC DNA]</scope>
    <source>
        <strain evidence="3">JCA_2017</strain>
    </source>
</reference>
<dbReference type="EMBL" id="QJKJ01008501">
    <property type="protein sequence ID" value="RDX79576.1"/>
    <property type="molecule type" value="Genomic_DNA"/>
</dbReference>
<name>A0A371FML6_MUCPR</name>